<dbReference type="eggNOG" id="COG3706">
    <property type="taxonomic scope" value="Bacteria"/>
</dbReference>
<protein>
    <recommendedName>
        <fullName evidence="1">diguanylate cyclase</fullName>
        <ecNumber evidence="1">2.7.7.65</ecNumber>
    </recommendedName>
</protein>
<feature type="domain" description="GGDEF" evidence="4">
    <location>
        <begin position="214"/>
        <end position="347"/>
    </location>
</feature>
<comment type="catalytic activity">
    <reaction evidence="2">
        <text>2 GTP = 3',3'-c-di-GMP + 2 diphosphate</text>
        <dbReference type="Rhea" id="RHEA:24898"/>
        <dbReference type="ChEBI" id="CHEBI:33019"/>
        <dbReference type="ChEBI" id="CHEBI:37565"/>
        <dbReference type="ChEBI" id="CHEBI:58805"/>
        <dbReference type="EC" id="2.7.7.65"/>
    </reaction>
</comment>
<feature type="transmembrane region" description="Helical" evidence="3">
    <location>
        <begin position="20"/>
        <end position="39"/>
    </location>
</feature>
<keyword evidence="3" id="KW-0472">Membrane</keyword>
<dbReference type="InterPro" id="IPR029787">
    <property type="entry name" value="Nucleotide_cyclase"/>
</dbReference>
<dbReference type="EC" id="2.7.7.65" evidence="1"/>
<dbReference type="Pfam" id="PF00990">
    <property type="entry name" value="GGDEF"/>
    <property type="match status" value="1"/>
</dbReference>
<keyword evidence="3" id="KW-0812">Transmembrane</keyword>
<sequence>MDKNILGLDSFKYNVTRISLFLAIIITFVFFVLRLLDIIPRPSLATLNTTSLLFFLIAMYVCLLKCKNKLYTIQLVTYFVIITFITLQTVIAKYNVFLPVWVDFTILTAYITTNKKIAIIISVYSLFALFFIKLFNLYNIDAFSFMTLIMSLVAFSILGFLISLQLDKYAKETLEQSKKLEKLALIDELTQIFNRRAFFKIAQKLLMQAKREEKTLTLIMMDIDHFKKINDTYGHKAGDIVLKSFVSEIQKIIRQNDLFARIGGEEFVLLLYDTSEKDVDAIVDKILNAIRNMHISINENTMIQITVSLGIYIIQSYNEDNIQQALINADKALYVAKKTGRNKAVYY</sequence>
<dbReference type="FunFam" id="3.30.70.270:FF:000001">
    <property type="entry name" value="Diguanylate cyclase domain protein"/>
    <property type="match status" value="1"/>
</dbReference>
<evidence type="ECO:0000256" key="2">
    <source>
        <dbReference type="ARBA" id="ARBA00034247"/>
    </source>
</evidence>
<dbReference type="HOGENOM" id="CLU_000445_11_1_7"/>
<dbReference type="PROSITE" id="PS50887">
    <property type="entry name" value="GGDEF"/>
    <property type="match status" value="1"/>
</dbReference>
<dbReference type="InterPro" id="IPR000160">
    <property type="entry name" value="GGDEF_dom"/>
</dbReference>
<keyword evidence="6" id="KW-1185">Reference proteome</keyword>
<evidence type="ECO:0000313" key="5">
    <source>
        <dbReference type="EMBL" id="ACM93017.1"/>
    </source>
</evidence>
<dbReference type="PANTHER" id="PTHR45138:SF9">
    <property type="entry name" value="DIGUANYLATE CYCLASE DGCM-RELATED"/>
    <property type="match status" value="1"/>
</dbReference>
<dbReference type="SUPFAM" id="SSF55073">
    <property type="entry name" value="Nucleotide cyclase"/>
    <property type="match status" value="1"/>
</dbReference>
<dbReference type="Gene3D" id="3.30.70.270">
    <property type="match status" value="1"/>
</dbReference>
<gene>
    <name evidence="5" type="ordered locus">NAMH_0084</name>
</gene>
<dbReference type="CDD" id="cd01949">
    <property type="entry name" value="GGDEF"/>
    <property type="match status" value="1"/>
</dbReference>
<dbReference type="PANTHER" id="PTHR45138">
    <property type="entry name" value="REGULATORY COMPONENTS OF SENSORY TRANSDUCTION SYSTEM"/>
    <property type="match status" value="1"/>
</dbReference>
<dbReference type="OrthoDB" id="9790367at2"/>
<name>B9L7B8_NAUPA</name>
<feature type="transmembrane region" description="Helical" evidence="3">
    <location>
        <begin position="45"/>
        <end position="63"/>
    </location>
</feature>
<evidence type="ECO:0000259" key="4">
    <source>
        <dbReference type="PROSITE" id="PS50887"/>
    </source>
</evidence>
<proteinExistence type="predicted"/>
<dbReference type="NCBIfam" id="TIGR00254">
    <property type="entry name" value="GGDEF"/>
    <property type="match status" value="1"/>
</dbReference>
<accession>B9L7B8</accession>
<dbReference type="GO" id="GO:0052621">
    <property type="term" value="F:diguanylate cyclase activity"/>
    <property type="evidence" value="ECO:0007669"/>
    <property type="project" value="UniProtKB-EC"/>
</dbReference>
<dbReference type="SMART" id="SM00267">
    <property type="entry name" value="GGDEF"/>
    <property type="match status" value="1"/>
</dbReference>
<evidence type="ECO:0000256" key="1">
    <source>
        <dbReference type="ARBA" id="ARBA00012528"/>
    </source>
</evidence>
<feature type="transmembrane region" description="Helical" evidence="3">
    <location>
        <begin position="142"/>
        <end position="164"/>
    </location>
</feature>
<feature type="transmembrane region" description="Helical" evidence="3">
    <location>
        <begin position="75"/>
        <end position="97"/>
    </location>
</feature>
<dbReference type="EMBL" id="CP001279">
    <property type="protein sequence ID" value="ACM93017.1"/>
    <property type="molecule type" value="Genomic_DNA"/>
</dbReference>
<dbReference type="KEGG" id="nam:NAMH_0084"/>
<keyword evidence="3" id="KW-1133">Transmembrane helix</keyword>
<dbReference type="Proteomes" id="UP000000448">
    <property type="component" value="Chromosome"/>
</dbReference>
<organism evidence="5 6">
    <name type="scientific">Nautilia profundicola (strain ATCC BAA-1463 / DSM 18972 / AmH)</name>
    <dbReference type="NCBI Taxonomy" id="598659"/>
    <lineage>
        <taxon>Bacteria</taxon>
        <taxon>Pseudomonadati</taxon>
        <taxon>Campylobacterota</taxon>
        <taxon>Epsilonproteobacteria</taxon>
        <taxon>Nautiliales</taxon>
        <taxon>Nautiliaceae</taxon>
        <taxon>Nautilia</taxon>
    </lineage>
</organism>
<feature type="transmembrane region" description="Helical" evidence="3">
    <location>
        <begin position="117"/>
        <end position="135"/>
    </location>
</feature>
<dbReference type="InterPro" id="IPR043128">
    <property type="entry name" value="Rev_trsase/Diguanyl_cyclase"/>
</dbReference>
<evidence type="ECO:0000256" key="3">
    <source>
        <dbReference type="SAM" id="Phobius"/>
    </source>
</evidence>
<reference evidence="5 6" key="1">
    <citation type="journal article" date="2009" name="PLoS Genet.">
        <title>Adaptations to submarine hydrothermal environments exemplified by the genome of Nautilia profundicola.</title>
        <authorList>
            <person name="Campbell B.J."/>
            <person name="Smith J.L."/>
            <person name="Hanson T.E."/>
            <person name="Klotz M.G."/>
            <person name="Stein L.Y."/>
            <person name="Lee C.K."/>
            <person name="Wu D."/>
            <person name="Robinson J.M."/>
            <person name="Khouri H.M."/>
            <person name="Eisen J.A."/>
            <person name="Cary S.C."/>
        </authorList>
    </citation>
    <scope>NUCLEOTIDE SEQUENCE [LARGE SCALE GENOMIC DNA]</scope>
    <source>
        <strain evidence="6">ATCC BAA-1463 / DSM 18972 / AmH</strain>
    </source>
</reference>
<dbReference type="AlphaFoldDB" id="B9L7B8"/>
<dbReference type="InterPro" id="IPR050469">
    <property type="entry name" value="Diguanylate_Cyclase"/>
</dbReference>
<dbReference type="STRING" id="598659.NAMH_0084"/>
<evidence type="ECO:0000313" key="6">
    <source>
        <dbReference type="Proteomes" id="UP000000448"/>
    </source>
</evidence>